<dbReference type="AlphaFoldDB" id="A0A5D3FB93"/>
<evidence type="ECO:0000313" key="1">
    <source>
        <dbReference type="EMBL" id="TYK45106.1"/>
    </source>
</evidence>
<organism evidence="1 2">
    <name type="scientific">Actinomadura decatromicini</name>
    <dbReference type="NCBI Taxonomy" id="2604572"/>
    <lineage>
        <taxon>Bacteria</taxon>
        <taxon>Bacillati</taxon>
        <taxon>Actinomycetota</taxon>
        <taxon>Actinomycetes</taxon>
        <taxon>Streptosporangiales</taxon>
        <taxon>Thermomonosporaceae</taxon>
        <taxon>Actinomadura</taxon>
    </lineage>
</organism>
<keyword evidence="2" id="KW-1185">Reference proteome</keyword>
<evidence type="ECO:0000313" key="2">
    <source>
        <dbReference type="Proteomes" id="UP000323505"/>
    </source>
</evidence>
<proteinExistence type="predicted"/>
<reference evidence="1 2" key="1">
    <citation type="submission" date="2019-08" db="EMBL/GenBank/DDBJ databases">
        <title>Actinomadura sp. nov. CYP1-5 isolated from mountain soil.</title>
        <authorList>
            <person name="Songsumanus A."/>
            <person name="Kuncharoen N."/>
            <person name="Kudo T."/>
            <person name="Yuki M."/>
            <person name="Igarashi Y."/>
            <person name="Tanasupawat S."/>
        </authorList>
    </citation>
    <scope>NUCLEOTIDE SEQUENCE [LARGE SCALE GENOMIC DNA]</scope>
    <source>
        <strain evidence="1 2">CYP1-5</strain>
    </source>
</reference>
<dbReference type="Proteomes" id="UP000323505">
    <property type="component" value="Unassembled WGS sequence"/>
</dbReference>
<accession>A0A5D3FB93</accession>
<gene>
    <name evidence="1" type="ORF">FXF68_30965</name>
</gene>
<protein>
    <submittedName>
        <fullName evidence="1">Uncharacterized protein</fullName>
    </submittedName>
</protein>
<dbReference type="RefSeq" id="WP_148765441.1">
    <property type="nucleotide sequence ID" value="NZ_VSRQ01000007.1"/>
</dbReference>
<dbReference type="InterPro" id="IPR036849">
    <property type="entry name" value="Enolase-like_C_sf"/>
</dbReference>
<comment type="caution">
    <text evidence="1">The sequence shown here is derived from an EMBL/GenBank/DDBJ whole genome shotgun (WGS) entry which is preliminary data.</text>
</comment>
<dbReference type="SUPFAM" id="SSF51604">
    <property type="entry name" value="Enolase C-terminal domain-like"/>
    <property type="match status" value="1"/>
</dbReference>
<name>A0A5D3FB93_9ACTN</name>
<dbReference type="EMBL" id="VSRQ01000007">
    <property type="protein sequence ID" value="TYK45106.1"/>
    <property type="molecule type" value="Genomic_DNA"/>
</dbReference>
<sequence length="79" mass="9012">MPDNDWRSTRARLAALKRYYPNDLELVADLRRDLKLKHARSYIARLHSEQPTLDAEDLQELADLLLSPPFKGGEHATAG</sequence>